<dbReference type="EMBL" id="PITJ01001112">
    <property type="protein sequence ID" value="TBU00098.1"/>
    <property type="molecule type" value="Genomic_DNA"/>
</dbReference>
<evidence type="ECO:0000256" key="1">
    <source>
        <dbReference type="ARBA" id="ARBA00022603"/>
    </source>
</evidence>
<comment type="caution">
    <text evidence="4">The sequence shown here is derived from an EMBL/GenBank/DDBJ whole genome shotgun (WGS) entry which is preliminary data.</text>
</comment>
<proteinExistence type="predicted"/>
<evidence type="ECO:0000259" key="3">
    <source>
        <dbReference type="Pfam" id="PF01170"/>
    </source>
</evidence>
<dbReference type="PIRSF" id="PIRSF017259">
    <property type="entry name" value="tRNA_mtfrase_TRM11"/>
    <property type="match status" value="1"/>
</dbReference>
<dbReference type="VEuPathDB" id="MicrosporidiaDB:CWI37_1112p0020"/>
<dbReference type="GO" id="GO:0008168">
    <property type="term" value="F:methyltransferase activity"/>
    <property type="evidence" value="ECO:0007669"/>
    <property type="project" value="UniProtKB-KW"/>
</dbReference>
<dbReference type="AlphaFoldDB" id="A0A4Q9KYK6"/>
<keyword evidence="2" id="KW-0808">Transferase</keyword>
<dbReference type="GO" id="GO:0005737">
    <property type="term" value="C:cytoplasm"/>
    <property type="evidence" value="ECO:0007669"/>
    <property type="project" value="TreeGrafter"/>
</dbReference>
<reference evidence="4 5" key="1">
    <citation type="submission" date="2017-12" db="EMBL/GenBank/DDBJ databases">
        <authorList>
            <person name="Pombert J.-F."/>
            <person name="Haag K.L."/>
            <person name="Ebert D."/>
        </authorList>
    </citation>
    <scope>NUCLEOTIDE SEQUENCE [LARGE SCALE GENOMIC DNA]</scope>
    <source>
        <strain evidence="4">FI-OER-3-3</strain>
    </source>
</reference>
<dbReference type="PANTHER" id="PTHR13370:SF3">
    <property type="entry name" value="TRNA (GUANINE(10)-N2)-METHYLTRANSFERASE HOMOLOG"/>
    <property type="match status" value="1"/>
</dbReference>
<gene>
    <name evidence="4" type="ORF">CWI37_1112p0020</name>
</gene>
<dbReference type="InterPro" id="IPR029063">
    <property type="entry name" value="SAM-dependent_MTases_sf"/>
</dbReference>
<dbReference type="Proteomes" id="UP000292362">
    <property type="component" value="Unassembled WGS sequence"/>
</dbReference>
<sequence length="389" mass="45228">MIKKFLIVHLYEHIEFSFNELLQILSMSSEPYKLIDLCNSNSPFSVVETTIKAIDFVCERCILIKSVSLFLDKNENFDNLNEPAILKTSNFTEIFELNNKKTNLNTSLETARISIKSYKFSLKKEQKNSFIEKLVCFLNPRKIDLDKPNLILELHLTKNIFYLSIKYKDSKRKHFLKYNIPNRLFIGHTTMDNELSIVTANLCHINSKSLVYDPCCGSCGILFSATLFKATVFGSDISYCEMVGTNTLKNNVRTLLKPYNVFSNFKQFNLQQYFLGVFIADIYSVRLNNFDCVVADIPYGIRANAKNSYKNTKSNVNRDLKTENSETFGFIDQIKEISLQLQSGKRTALWVPEWVEKYTEECFNRFKLITRCKQLLNSYSRILFVYEKV</sequence>
<dbReference type="Gene3D" id="3.40.50.150">
    <property type="entry name" value="Vaccinia Virus protein VP39"/>
    <property type="match status" value="1"/>
</dbReference>
<organism evidence="4 5">
    <name type="scientific">Hamiltosporidium tvaerminnensis</name>
    <dbReference type="NCBI Taxonomy" id="1176355"/>
    <lineage>
        <taxon>Eukaryota</taxon>
        <taxon>Fungi</taxon>
        <taxon>Fungi incertae sedis</taxon>
        <taxon>Microsporidia</taxon>
        <taxon>Dubosqiidae</taxon>
        <taxon>Hamiltosporidium</taxon>
    </lineage>
</organism>
<dbReference type="GO" id="GO:0043527">
    <property type="term" value="C:tRNA methyltransferase complex"/>
    <property type="evidence" value="ECO:0007669"/>
    <property type="project" value="UniProtKB-ARBA"/>
</dbReference>
<keyword evidence="1" id="KW-0489">Methyltransferase</keyword>
<protein>
    <recommendedName>
        <fullName evidence="3">Ribosomal RNA large subunit methyltransferase K/L-like methyltransferase domain-containing protein</fullName>
    </recommendedName>
</protein>
<accession>A0A4Q9KYK6</accession>
<evidence type="ECO:0000313" key="5">
    <source>
        <dbReference type="Proteomes" id="UP000292362"/>
    </source>
</evidence>
<dbReference type="Pfam" id="PF01170">
    <property type="entry name" value="UPF0020"/>
    <property type="match status" value="1"/>
</dbReference>
<dbReference type="PANTHER" id="PTHR13370">
    <property type="entry name" value="RNA METHYLASE-RELATED"/>
    <property type="match status" value="1"/>
</dbReference>
<name>A0A4Q9KYK6_9MICR</name>
<dbReference type="InterPro" id="IPR000241">
    <property type="entry name" value="RlmKL-like_Mtase"/>
</dbReference>
<dbReference type="GO" id="GO:0032259">
    <property type="term" value="P:methylation"/>
    <property type="evidence" value="ECO:0007669"/>
    <property type="project" value="UniProtKB-KW"/>
</dbReference>
<dbReference type="SUPFAM" id="SSF53335">
    <property type="entry name" value="S-adenosyl-L-methionine-dependent methyltransferases"/>
    <property type="match status" value="1"/>
</dbReference>
<feature type="domain" description="Ribosomal RNA large subunit methyltransferase K/L-like methyltransferase" evidence="3">
    <location>
        <begin position="183"/>
        <end position="322"/>
    </location>
</feature>
<evidence type="ECO:0000256" key="2">
    <source>
        <dbReference type="ARBA" id="ARBA00022679"/>
    </source>
</evidence>
<evidence type="ECO:0000313" key="4">
    <source>
        <dbReference type="EMBL" id="TBU00098.1"/>
    </source>
</evidence>